<name>A0ABU9AWC8_9BACT</name>
<evidence type="ECO:0000313" key="1">
    <source>
        <dbReference type="EMBL" id="MEK7951966.1"/>
    </source>
</evidence>
<organism evidence="1 2">
    <name type="scientific">Luteolibacter soli</name>
    <dbReference type="NCBI Taxonomy" id="3135280"/>
    <lineage>
        <taxon>Bacteria</taxon>
        <taxon>Pseudomonadati</taxon>
        <taxon>Verrucomicrobiota</taxon>
        <taxon>Verrucomicrobiia</taxon>
        <taxon>Verrucomicrobiales</taxon>
        <taxon>Verrucomicrobiaceae</taxon>
        <taxon>Luteolibacter</taxon>
    </lineage>
</organism>
<proteinExistence type="predicted"/>
<accession>A0ABU9AWC8</accession>
<keyword evidence="2" id="KW-1185">Reference proteome</keyword>
<dbReference type="Proteomes" id="UP001371305">
    <property type="component" value="Unassembled WGS sequence"/>
</dbReference>
<comment type="caution">
    <text evidence="1">The sequence shown here is derived from an EMBL/GenBank/DDBJ whole genome shotgun (WGS) entry which is preliminary data.</text>
</comment>
<reference evidence="1 2" key="1">
    <citation type="submission" date="2024-04" db="EMBL/GenBank/DDBJ databases">
        <title>Luteolibacter sp. isolated from soil.</title>
        <authorList>
            <person name="An J."/>
        </authorList>
    </citation>
    <scope>NUCLEOTIDE SEQUENCE [LARGE SCALE GENOMIC DNA]</scope>
    <source>
        <strain evidence="1 2">Y139</strain>
    </source>
</reference>
<sequence length="143" mass="16277">MKPWLVLFLVLLLGRAVAEEVTLHRIYHNPQEEKGWMDYRVERPEYVKVPEWEPMPGSEVPLSRDKAVEIAKQATAASGVGEKARMIVSLEATNRYEKEILKRLPQDGCRWFYVVEFREEGKKSIFCVVTMSGAVAKAVPGGK</sequence>
<evidence type="ECO:0000313" key="2">
    <source>
        <dbReference type="Proteomes" id="UP001371305"/>
    </source>
</evidence>
<protein>
    <recommendedName>
        <fullName evidence="3">PepSY domain-containing protein</fullName>
    </recommendedName>
</protein>
<dbReference type="EMBL" id="JBBUKT010000006">
    <property type="protein sequence ID" value="MEK7951966.1"/>
    <property type="molecule type" value="Genomic_DNA"/>
</dbReference>
<gene>
    <name evidence="1" type="ORF">WKV53_15730</name>
</gene>
<evidence type="ECO:0008006" key="3">
    <source>
        <dbReference type="Google" id="ProtNLM"/>
    </source>
</evidence>